<dbReference type="GO" id="GO:0020037">
    <property type="term" value="F:heme binding"/>
    <property type="evidence" value="ECO:0007669"/>
    <property type="project" value="InterPro"/>
</dbReference>
<keyword evidence="7" id="KW-1133">Transmembrane helix</keyword>
<evidence type="ECO:0000256" key="6">
    <source>
        <dbReference type="RuleBase" id="RU000461"/>
    </source>
</evidence>
<organism evidence="8 9">
    <name type="scientific">Lepraria neglecta</name>
    <dbReference type="NCBI Taxonomy" id="209136"/>
    <lineage>
        <taxon>Eukaryota</taxon>
        <taxon>Fungi</taxon>
        <taxon>Dikarya</taxon>
        <taxon>Ascomycota</taxon>
        <taxon>Pezizomycotina</taxon>
        <taxon>Lecanoromycetes</taxon>
        <taxon>OSLEUM clade</taxon>
        <taxon>Lecanoromycetidae</taxon>
        <taxon>Lecanorales</taxon>
        <taxon>Lecanorineae</taxon>
        <taxon>Stereocaulaceae</taxon>
        <taxon>Lepraria</taxon>
    </lineage>
</organism>
<evidence type="ECO:0000256" key="7">
    <source>
        <dbReference type="SAM" id="Phobius"/>
    </source>
</evidence>
<dbReference type="PRINTS" id="PR00385">
    <property type="entry name" value="P450"/>
</dbReference>
<dbReference type="GO" id="GO:0004497">
    <property type="term" value="F:monooxygenase activity"/>
    <property type="evidence" value="ECO:0007669"/>
    <property type="project" value="UniProtKB-KW"/>
</dbReference>
<reference evidence="8" key="1">
    <citation type="submission" date="2022-11" db="EMBL/GenBank/DDBJ databases">
        <title>Chromosomal genome sequence assembly and mating type (MAT) locus characterization of the leprose asexual lichenized fungus Lepraria neglecta (Nyl.) Erichsen.</title>
        <authorList>
            <person name="Allen J.L."/>
            <person name="Pfeffer B."/>
        </authorList>
    </citation>
    <scope>NUCLEOTIDE SEQUENCE</scope>
    <source>
        <strain evidence="8">Allen 5258</strain>
    </source>
</reference>
<dbReference type="PANTHER" id="PTHR24305:SF235">
    <property type="entry name" value="CYTOCHROME P450 MONOOXYGENASE APDB-RELATED"/>
    <property type="match status" value="1"/>
</dbReference>
<dbReference type="InterPro" id="IPR050121">
    <property type="entry name" value="Cytochrome_P450_monoxygenase"/>
</dbReference>
<dbReference type="InterPro" id="IPR001128">
    <property type="entry name" value="Cyt_P450"/>
</dbReference>
<comment type="similarity">
    <text evidence="6">Belongs to the cytochrome P450 family.</text>
</comment>
<keyword evidence="7" id="KW-0472">Membrane</keyword>
<keyword evidence="6" id="KW-0503">Monooxygenase</keyword>
<evidence type="ECO:0000256" key="4">
    <source>
        <dbReference type="ARBA" id="ARBA00023004"/>
    </source>
</evidence>
<name>A0AAD9Z5U6_9LECA</name>
<dbReference type="InterPro" id="IPR002401">
    <property type="entry name" value="Cyt_P450_E_grp-I"/>
</dbReference>
<keyword evidence="5 6" id="KW-0349">Heme</keyword>
<dbReference type="GO" id="GO:0005506">
    <property type="term" value="F:iron ion binding"/>
    <property type="evidence" value="ECO:0007669"/>
    <property type="project" value="InterPro"/>
</dbReference>
<keyword evidence="9" id="KW-1185">Reference proteome</keyword>
<protein>
    <recommendedName>
        <fullName evidence="10">Cytochrome P450</fullName>
    </recommendedName>
</protein>
<dbReference type="InterPro" id="IPR036396">
    <property type="entry name" value="Cyt_P450_sf"/>
</dbReference>
<evidence type="ECO:0000256" key="1">
    <source>
        <dbReference type="ARBA" id="ARBA00001971"/>
    </source>
</evidence>
<dbReference type="EMBL" id="JASNWA010000008">
    <property type="protein sequence ID" value="KAK3172006.1"/>
    <property type="molecule type" value="Genomic_DNA"/>
</dbReference>
<keyword evidence="2 5" id="KW-0479">Metal-binding</keyword>
<dbReference type="AlphaFoldDB" id="A0AAD9Z5U6"/>
<evidence type="ECO:0000256" key="3">
    <source>
        <dbReference type="ARBA" id="ARBA00023002"/>
    </source>
</evidence>
<feature type="binding site" description="axial binding residue" evidence="5">
    <location>
        <position position="498"/>
    </location>
    <ligand>
        <name>heme</name>
        <dbReference type="ChEBI" id="CHEBI:30413"/>
    </ligand>
    <ligandPart>
        <name>Fe</name>
        <dbReference type="ChEBI" id="CHEBI:18248"/>
    </ligandPart>
</feature>
<accession>A0AAD9Z5U6</accession>
<dbReference type="SUPFAM" id="SSF48264">
    <property type="entry name" value="Cytochrome P450"/>
    <property type="match status" value="1"/>
</dbReference>
<dbReference type="Pfam" id="PF00067">
    <property type="entry name" value="p450"/>
    <property type="match status" value="2"/>
</dbReference>
<feature type="transmembrane region" description="Helical" evidence="7">
    <location>
        <begin position="253"/>
        <end position="276"/>
    </location>
</feature>
<sequence length="556" mass="63268">MPQLDIRNHFLEASNHVCKMTDELFPDGFQIFPSNDLRLVDRPVALGTLCFVGLCLLLITWKTVYNLYISPLRNIPGPPLAKITSKWITFNELAGNRSLVVAKAHEEYGPVIRLAPNELSFSDRSCIKELYMSGSKFPKSRRYVGFASGTRASFDMTDKDQHRERRNLVRHVLAQSNIDECEQLIADQVRKSLYWIPRVKGQSVEIMLWLRRLMLDTAGGLFLGRSFGALETYEPPKFLGDLDDFFAIAALRWFAPWILVILSILPFSAVQHFLGAQHRSYEYGRKAFNEYIVQNGRHSGRIDLLTKMVATQVDSTQENKSMTDAEIADELGSLLVGATDTTVVVATWLLWELAQRPEWQKRIGQELRENKVEFIEGVPRYKSIKSLPVLDGFVMESMRMHPAQSIGLPRVARTSDASIGGIKVPAGVRIPEFPISNKRIADRVPKTTVSLQSRNVQRDPDTYPLPQEFLPERWIETNGGTKEMKDSFIIFSKGSRACLGQYVATMELKFFVASFVNGWNLRLGKETTEETMKQADYFLGFPKARECHVVFEKVEE</sequence>
<keyword evidence="4 5" id="KW-0408">Iron</keyword>
<evidence type="ECO:0000256" key="2">
    <source>
        <dbReference type="ARBA" id="ARBA00022723"/>
    </source>
</evidence>
<dbReference type="PANTHER" id="PTHR24305">
    <property type="entry name" value="CYTOCHROME P450"/>
    <property type="match status" value="1"/>
</dbReference>
<evidence type="ECO:0008006" key="10">
    <source>
        <dbReference type="Google" id="ProtNLM"/>
    </source>
</evidence>
<keyword evidence="7" id="KW-0812">Transmembrane</keyword>
<comment type="cofactor">
    <cofactor evidence="1 5">
        <name>heme</name>
        <dbReference type="ChEBI" id="CHEBI:30413"/>
    </cofactor>
</comment>
<dbReference type="PRINTS" id="PR00463">
    <property type="entry name" value="EP450I"/>
</dbReference>
<dbReference type="Gene3D" id="1.10.630.10">
    <property type="entry name" value="Cytochrome P450"/>
    <property type="match status" value="1"/>
</dbReference>
<dbReference type="PROSITE" id="PS00086">
    <property type="entry name" value="CYTOCHROME_P450"/>
    <property type="match status" value="1"/>
</dbReference>
<dbReference type="GO" id="GO:0016705">
    <property type="term" value="F:oxidoreductase activity, acting on paired donors, with incorporation or reduction of molecular oxygen"/>
    <property type="evidence" value="ECO:0007669"/>
    <property type="project" value="InterPro"/>
</dbReference>
<proteinExistence type="inferred from homology"/>
<dbReference type="GO" id="GO:0044550">
    <property type="term" value="P:secondary metabolite biosynthetic process"/>
    <property type="evidence" value="ECO:0007669"/>
    <property type="project" value="UniProtKB-ARBA"/>
</dbReference>
<evidence type="ECO:0000313" key="8">
    <source>
        <dbReference type="EMBL" id="KAK3172006.1"/>
    </source>
</evidence>
<comment type="caution">
    <text evidence="8">The sequence shown here is derived from an EMBL/GenBank/DDBJ whole genome shotgun (WGS) entry which is preliminary data.</text>
</comment>
<gene>
    <name evidence="8" type="ORF">OEA41_004090</name>
</gene>
<dbReference type="InterPro" id="IPR017972">
    <property type="entry name" value="Cyt_P450_CS"/>
</dbReference>
<keyword evidence="3 6" id="KW-0560">Oxidoreductase</keyword>
<feature type="transmembrane region" description="Helical" evidence="7">
    <location>
        <begin position="44"/>
        <end position="65"/>
    </location>
</feature>
<evidence type="ECO:0000313" key="9">
    <source>
        <dbReference type="Proteomes" id="UP001276659"/>
    </source>
</evidence>
<dbReference type="Proteomes" id="UP001276659">
    <property type="component" value="Unassembled WGS sequence"/>
</dbReference>
<evidence type="ECO:0000256" key="5">
    <source>
        <dbReference type="PIRSR" id="PIRSR602401-1"/>
    </source>
</evidence>